<dbReference type="Gene3D" id="3.40.50.300">
    <property type="entry name" value="P-loop containing nucleotide triphosphate hydrolases"/>
    <property type="match status" value="2"/>
</dbReference>
<evidence type="ECO:0000256" key="10">
    <source>
        <dbReference type="ARBA" id="ARBA00048988"/>
    </source>
</evidence>
<feature type="binding site" evidence="11">
    <location>
        <begin position="26"/>
        <end position="33"/>
    </location>
    <ligand>
        <name>ATP</name>
        <dbReference type="ChEBI" id="CHEBI:30616"/>
    </ligand>
</feature>
<evidence type="ECO:0000256" key="4">
    <source>
        <dbReference type="ARBA" id="ARBA00022806"/>
    </source>
</evidence>
<dbReference type="CDD" id="cd17932">
    <property type="entry name" value="DEXQc_UvrD"/>
    <property type="match status" value="1"/>
</dbReference>
<dbReference type="PANTHER" id="PTHR11070:SF2">
    <property type="entry name" value="ATP-DEPENDENT DNA HELICASE SRS2"/>
    <property type="match status" value="1"/>
</dbReference>
<evidence type="ECO:0000256" key="6">
    <source>
        <dbReference type="ARBA" id="ARBA00023125"/>
    </source>
</evidence>
<dbReference type="eggNOG" id="COG0210">
    <property type="taxonomic scope" value="Bacteria"/>
</dbReference>
<dbReference type="PROSITE" id="PS51198">
    <property type="entry name" value="UVRD_HELICASE_ATP_BIND"/>
    <property type="match status" value="1"/>
</dbReference>
<gene>
    <name evidence="14" type="ordered locus">Clocel_1625</name>
</gene>
<dbReference type="InterPro" id="IPR014016">
    <property type="entry name" value="UvrD-like_ATP-bd"/>
</dbReference>
<comment type="catalytic activity">
    <reaction evidence="8">
        <text>Couples ATP hydrolysis with the unwinding of duplex DNA by translocating in the 3'-5' direction.</text>
        <dbReference type="EC" id="5.6.2.4"/>
    </reaction>
</comment>
<keyword evidence="15" id="KW-1185">Reference proteome</keyword>
<dbReference type="KEGG" id="ccb:Clocel_1625"/>
<feature type="domain" description="UvrD-like helicase ATP-binding" evidence="12">
    <location>
        <begin position="5"/>
        <end position="272"/>
    </location>
</feature>
<dbReference type="GO" id="GO:0005524">
    <property type="term" value="F:ATP binding"/>
    <property type="evidence" value="ECO:0007669"/>
    <property type="project" value="UniProtKB-UniRule"/>
</dbReference>
<evidence type="ECO:0000313" key="15">
    <source>
        <dbReference type="Proteomes" id="UP000002730"/>
    </source>
</evidence>
<feature type="domain" description="UvrD-like helicase C-terminal" evidence="13">
    <location>
        <begin position="273"/>
        <end position="542"/>
    </location>
</feature>
<keyword evidence="2 11" id="KW-0547">Nucleotide-binding</keyword>
<dbReference type="GO" id="GO:0043138">
    <property type="term" value="F:3'-5' DNA helicase activity"/>
    <property type="evidence" value="ECO:0007669"/>
    <property type="project" value="UniProtKB-EC"/>
</dbReference>
<reference evidence="14 15" key="1">
    <citation type="submission" date="2010-08" db="EMBL/GenBank/DDBJ databases">
        <title>Complete sequence of Clostridium cellulovorans 743B.</title>
        <authorList>
            <consortium name="US DOE Joint Genome Institute"/>
            <person name="Lucas S."/>
            <person name="Copeland A."/>
            <person name="Lapidus A."/>
            <person name="Cheng J.-F."/>
            <person name="Bruce D."/>
            <person name="Goodwin L."/>
            <person name="Pitluck S."/>
            <person name="Chertkov O."/>
            <person name="Detter J.C."/>
            <person name="Han C."/>
            <person name="Tapia R."/>
            <person name="Land M."/>
            <person name="Hauser L."/>
            <person name="Chang Y.-J."/>
            <person name="Jeffries C."/>
            <person name="Kyrpides N."/>
            <person name="Ivanova N."/>
            <person name="Mikhailova N."/>
            <person name="Hemme C.L."/>
            <person name="Woyke T."/>
        </authorList>
    </citation>
    <scope>NUCLEOTIDE SEQUENCE [LARGE SCALE GENOMIC DNA]</scope>
    <source>
        <strain evidence="15">ATCC 35296 / DSM 3052 / OCM 3 / 743B</strain>
    </source>
</reference>
<dbReference type="GO" id="GO:0000725">
    <property type="term" value="P:recombinational repair"/>
    <property type="evidence" value="ECO:0007669"/>
    <property type="project" value="TreeGrafter"/>
</dbReference>
<dbReference type="OrthoDB" id="9810135at2"/>
<evidence type="ECO:0000256" key="5">
    <source>
        <dbReference type="ARBA" id="ARBA00022840"/>
    </source>
</evidence>
<dbReference type="InterPro" id="IPR013986">
    <property type="entry name" value="DExx_box_DNA_helicase_dom_sf"/>
</dbReference>
<evidence type="ECO:0000259" key="12">
    <source>
        <dbReference type="PROSITE" id="PS51198"/>
    </source>
</evidence>
<dbReference type="PANTHER" id="PTHR11070">
    <property type="entry name" value="UVRD / RECB / PCRA DNA HELICASE FAMILY MEMBER"/>
    <property type="match status" value="1"/>
</dbReference>
<comment type="catalytic activity">
    <reaction evidence="10">
        <text>ATP + H2O = ADP + phosphate + H(+)</text>
        <dbReference type="Rhea" id="RHEA:13065"/>
        <dbReference type="ChEBI" id="CHEBI:15377"/>
        <dbReference type="ChEBI" id="CHEBI:15378"/>
        <dbReference type="ChEBI" id="CHEBI:30616"/>
        <dbReference type="ChEBI" id="CHEBI:43474"/>
        <dbReference type="ChEBI" id="CHEBI:456216"/>
        <dbReference type="EC" id="5.6.2.4"/>
    </reaction>
</comment>
<dbReference type="AlphaFoldDB" id="D9SX10"/>
<dbReference type="GO" id="GO:0005829">
    <property type="term" value="C:cytosol"/>
    <property type="evidence" value="ECO:0007669"/>
    <property type="project" value="TreeGrafter"/>
</dbReference>
<evidence type="ECO:0000256" key="11">
    <source>
        <dbReference type="PROSITE-ProRule" id="PRU00560"/>
    </source>
</evidence>
<dbReference type="Pfam" id="PF13361">
    <property type="entry name" value="UvrD_C"/>
    <property type="match status" value="1"/>
</dbReference>
<evidence type="ECO:0000256" key="1">
    <source>
        <dbReference type="ARBA" id="ARBA00009922"/>
    </source>
</evidence>
<dbReference type="EC" id="5.6.2.4" evidence="9"/>
<dbReference type="GO" id="GO:0003677">
    <property type="term" value="F:DNA binding"/>
    <property type="evidence" value="ECO:0007669"/>
    <property type="project" value="UniProtKB-KW"/>
</dbReference>
<proteinExistence type="inferred from homology"/>
<evidence type="ECO:0000256" key="3">
    <source>
        <dbReference type="ARBA" id="ARBA00022801"/>
    </source>
</evidence>
<keyword evidence="3 11" id="KW-0378">Hydrolase</keyword>
<dbReference type="GO" id="GO:0016887">
    <property type="term" value="F:ATP hydrolysis activity"/>
    <property type="evidence" value="ECO:0007669"/>
    <property type="project" value="RHEA"/>
</dbReference>
<evidence type="ECO:0000313" key="14">
    <source>
        <dbReference type="EMBL" id="ADL51371.1"/>
    </source>
</evidence>
<dbReference type="InterPro" id="IPR027417">
    <property type="entry name" value="P-loop_NTPase"/>
</dbReference>
<dbReference type="Proteomes" id="UP000002730">
    <property type="component" value="Chromosome"/>
</dbReference>
<dbReference type="SUPFAM" id="SSF52540">
    <property type="entry name" value="P-loop containing nucleoside triphosphate hydrolases"/>
    <property type="match status" value="1"/>
</dbReference>
<dbReference type="Gene3D" id="1.10.10.160">
    <property type="match status" value="1"/>
</dbReference>
<dbReference type="InterPro" id="IPR000212">
    <property type="entry name" value="DNA_helicase_UvrD/REP"/>
</dbReference>
<accession>D9SX10</accession>
<keyword evidence="6" id="KW-0238">DNA-binding</keyword>
<keyword evidence="5 11" id="KW-0067">ATP-binding</keyword>
<dbReference type="RefSeq" id="WP_010077419.1">
    <property type="nucleotide sequence ID" value="NC_014393.1"/>
</dbReference>
<keyword evidence="4 11" id="KW-0347">Helicase</keyword>
<dbReference type="PROSITE" id="PS51217">
    <property type="entry name" value="UVRD_HELICASE_CTER"/>
    <property type="match status" value="1"/>
</dbReference>
<keyword evidence="7" id="KW-0413">Isomerase</keyword>
<dbReference type="STRING" id="573061.Clocel_1625"/>
<dbReference type="HOGENOM" id="CLU_004585_6_1_9"/>
<evidence type="ECO:0000256" key="7">
    <source>
        <dbReference type="ARBA" id="ARBA00023235"/>
    </source>
</evidence>
<dbReference type="GO" id="GO:0033202">
    <property type="term" value="C:DNA helicase complex"/>
    <property type="evidence" value="ECO:0007669"/>
    <property type="project" value="TreeGrafter"/>
</dbReference>
<evidence type="ECO:0000259" key="13">
    <source>
        <dbReference type="PROSITE" id="PS51217"/>
    </source>
</evidence>
<evidence type="ECO:0000256" key="8">
    <source>
        <dbReference type="ARBA" id="ARBA00034617"/>
    </source>
</evidence>
<evidence type="ECO:0000256" key="2">
    <source>
        <dbReference type="ARBA" id="ARBA00022741"/>
    </source>
</evidence>
<comment type="similarity">
    <text evidence="1">Belongs to the helicase family. UvrD subfamily.</text>
</comment>
<dbReference type="Gene3D" id="1.10.486.10">
    <property type="entry name" value="PCRA, domain 4"/>
    <property type="match status" value="1"/>
</dbReference>
<dbReference type="EMBL" id="CP002160">
    <property type="protein sequence ID" value="ADL51371.1"/>
    <property type="molecule type" value="Genomic_DNA"/>
</dbReference>
<sequence>MQKQYKLDKDQRKAVYCEDGNTLIVAAPGAGKTTVIINRVYHLIKNRGIDYRNIIVITFTKAAAENMKQRYKKLSDDGRVPFFGTFHGLFYKILRNYIDIKLIETKEAYGIVKKVLVTYMDEISEEKIKETLSTISLVKTSRNIEIEAVVKIDKDIFLRCYESYENYKKSKGLMDFDDLQIKILELFQEDERILNNYRNLFKHILVDEFQDCDGIQLEILLLLNKANSVYAVGDEDQCIYGFRGSKPQCMVNFNETFNGGKKLYLSTNYRSNYNIVDTSMKLIEHNKERNKKVVEAFKTSKGEIEVSRPYDENIQGEEIAISIAKKVVDNSASYKDFAVLYRTNNESRAIIDAFLRKNIPFYLLDKEYNFFDHFIIKDVIAYLRLAIDQYDKESFLRIINKPFRYFSKVSLEKVRSYSYKEDVFELLKKDQNIKTFQLKVIDNLKRDIQGLNKKSLQGAIYSIINELNYGEFLTDYAAKFKIPVEEVMDIVNEFQEATKNITSILKLLDHIREYSEALENNKNKSMENEDKVILSTIHGVKGMEFKEVAIINCVEDSIPHKNADNVEEERRLFYVAITRAINNLYLYVPRNVKGKFREPSFFIEQCRINLNKKIDIPYKVGQEVVHNVFGKGTIKYCDAERIDIIFDKGMERSFKSDIVINNNLLK</sequence>
<dbReference type="InterPro" id="IPR014017">
    <property type="entry name" value="DNA_helicase_UvrD-like_C"/>
</dbReference>
<dbReference type="Pfam" id="PF00580">
    <property type="entry name" value="UvrD-helicase"/>
    <property type="match status" value="1"/>
</dbReference>
<protein>
    <recommendedName>
        <fullName evidence="9">DNA 3'-5' helicase</fullName>
        <ecNumber evidence="9">5.6.2.4</ecNumber>
    </recommendedName>
</protein>
<evidence type="ECO:0000256" key="9">
    <source>
        <dbReference type="ARBA" id="ARBA00034808"/>
    </source>
</evidence>
<name>D9SX10_CLOC7</name>
<organism evidence="14 15">
    <name type="scientific">Clostridium cellulovorans (strain ATCC 35296 / DSM 3052 / OCM 3 / 743B)</name>
    <dbReference type="NCBI Taxonomy" id="573061"/>
    <lineage>
        <taxon>Bacteria</taxon>
        <taxon>Bacillati</taxon>
        <taxon>Bacillota</taxon>
        <taxon>Clostridia</taxon>
        <taxon>Eubacteriales</taxon>
        <taxon>Clostridiaceae</taxon>
        <taxon>Clostridium</taxon>
    </lineage>
</organism>